<dbReference type="InterPro" id="IPR002909">
    <property type="entry name" value="IPT_dom"/>
</dbReference>
<sequence>MKVGFVMDNVETMHDLEKYFNPPRTHMVFVEDPHVYQFPNKIKSYKGDPLVIEGENLIRASDETDVIVTIGTQSCNVTSLTMQQLLCTPPEIQPPNTDENGFQLSDINLPLVVVKIGKNLRFPIGYLHYELLRNYNFPPEAIAGIAAGTFFLVLIFMIVLVMYRRRSTKAEREYKRIQIQMDTLESNVRLECKLAFAELQTDMSDLAADLEHSGIPTLDHVNYVMKVFFPGVSDHPILNVQRQFINTPRTNYDAAMFQFEQLLNNKCFLLSFIDTLESQKTFNIRDKVNVASLLMVILMGKMEYATDILKSLLLPIKHQIEKGVVDAITHEARYSLSEEKLLKEQIDHQIVTLHIVQDDFDDKVQCKVLDCDSISQVKSKILDALFKNTPFSMRPSVHEVDLEWRHGRGGHVTLQDEDLTTKTLNGWRRLNTLAHYGVKESAVMSLISRQNDSFNTPYKIPCKNCTGIYCTNSHIRVYKSDINDQNVHYYHLVKPIEYQHIVNKSSEHSHKAIPEIFLTRLLSTKGTVHKFVDDFFSTILTVNEVLPPAVKWLFDLFDDAARSHGIINPEVVHAWKSNSLPLRFWVNLIKNPDFIFDINKTATVDSSLSVIAQTFMDACSLSEHRLCKDSPSNKLLFAKDLPTYRDMVIQFYQAVSQLPQVSDQELSTSMQQLSVEQLNEFDTLSALKELYIYVSKYREQIIVGLENKMHLAHKLDNVACTLEGDPAAVC</sequence>
<dbReference type="InterPro" id="IPR046800">
    <property type="entry name" value="Plexin_RBD"/>
</dbReference>
<evidence type="ECO:0000256" key="1">
    <source>
        <dbReference type="SAM" id="Phobius"/>
    </source>
</evidence>
<keyword evidence="1" id="KW-0812">Transmembrane</keyword>
<dbReference type="GO" id="GO:0005886">
    <property type="term" value="C:plasma membrane"/>
    <property type="evidence" value="ECO:0007669"/>
    <property type="project" value="TreeGrafter"/>
</dbReference>
<feature type="domain" description="Plexin cytoplasmic RasGAP" evidence="3">
    <location>
        <begin position="214"/>
        <end position="314"/>
    </location>
</feature>
<evidence type="ECO:0000259" key="3">
    <source>
        <dbReference type="Pfam" id="PF08337"/>
    </source>
</evidence>
<dbReference type="eggNOG" id="KOG3610">
    <property type="taxonomic scope" value="Eukaryota"/>
</dbReference>
<proteinExistence type="predicted"/>
<dbReference type="Gene3D" id="3.10.20.90">
    <property type="entry name" value="Phosphatidylinositol 3-kinase Catalytic Subunit, Chain A, domain 1"/>
    <property type="match status" value="1"/>
</dbReference>
<feature type="domain" description="Plexin cytoplasmic RhoGTPase-binding" evidence="4">
    <location>
        <begin position="336"/>
        <end position="446"/>
    </location>
</feature>
<dbReference type="Pfam" id="PF20170">
    <property type="entry name" value="Plexin_RBD"/>
    <property type="match status" value="1"/>
</dbReference>
<evidence type="ECO:0000259" key="4">
    <source>
        <dbReference type="Pfam" id="PF20170"/>
    </source>
</evidence>
<keyword evidence="1" id="KW-0472">Membrane</keyword>
<dbReference type="GO" id="GO:0097374">
    <property type="term" value="P:sensory neuron axon guidance"/>
    <property type="evidence" value="ECO:0007669"/>
    <property type="project" value="TreeGrafter"/>
</dbReference>
<dbReference type="InterPro" id="IPR031148">
    <property type="entry name" value="Plexin"/>
</dbReference>
<feature type="domain" description="IPT/TIG" evidence="2">
    <location>
        <begin position="38"/>
        <end position="93"/>
    </location>
</feature>
<name>A0A212EK95_DANPL</name>
<dbReference type="EMBL" id="AGBW02014299">
    <property type="protein sequence ID" value="OWR41913.1"/>
    <property type="molecule type" value="Genomic_DNA"/>
</dbReference>
<dbReference type="GO" id="GO:0002116">
    <property type="term" value="C:semaphorin receptor complex"/>
    <property type="evidence" value="ECO:0007669"/>
    <property type="project" value="TreeGrafter"/>
</dbReference>
<organism evidence="5 6">
    <name type="scientific">Danaus plexippus plexippus</name>
    <dbReference type="NCBI Taxonomy" id="278856"/>
    <lineage>
        <taxon>Eukaryota</taxon>
        <taxon>Metazoa</taxon>
        <taxon>Ecdysozoa</taxon>
        <taxon>Arthropoda</taxon>
        <taxon>Hexapoda</taxon>
        <taxon>Insecta</taxon>
        <taxon>Pterygota</taxon>
        <taxon>Neoptera</taxon>
        <taxon>Endopterygota</taxon>
        <taxon>Lepidoptera</taxon>
        <taxon>Glossata</taxon>
        <taxon>Ditrysia</taxon>
        <taxon>Papilionoidea</taxon>
        <taxon>Nymphalidae</taxon>
        <taxon>Danainae</taxon>
        <taxon>Danaini</taxon>
        <taxon>Danaina</taxon>
        <taxon>Danaus</taxon>
        <taxon>Danaus</taxon>
    </lineage>
</organism>
<dbReference type="Gene3D" id="2.60.40.10">
    <property type="entry name" value="Immunoglobulins"/>
    <property type="match status" value="1"/>
</dbReference>
<dbReference type="FunFam" id="3.10.20.90:FF:000213">
    <property type="entry name" value="Plexin A4, B"/>
    <property type="match status" value="1"/>
</dbReference>
<dbReference type="GO" id="GO:0008045">
    <property type="term" value="P:motor neuron axon guidance"/>
    <property type="evidence" value="ECO:0007669"/>
    <property type="project" value="TreeGrafter"/>
</dbReference>
<evidence type="ECO:0000313" key="6">
    <source>
        <dbReference type="Proteomes" id="UP000007151"/>
    </source>
</evidence>
<dbReference type="GO" id="GO:0050772">
    <property type="term" value="P:positive regulation of axonogenesis"/>
    <property type="evidence" value="ECO:0007669"/>
    <property type="project" value="TreeGrafter"/>
</dbReference>
<dbReference type="InterPro" id="IPR008936">
    <property type="entry name" value="Rho_GTPase_activation_prot"/>
</dbReference>
<dbReference type="CDD" id="cd12205">
    <property type="entry name" value="RasGAP_plexin"/>
    <property type="match status" value="1"/>
</dbReference>
<dbReference type="PANTHER" id="PTHR22625">
    <property type="entry name" value="PLEXIN"/>
    <property type="match status" value="1"/>
</dbReference>
<dbReference type="AlphaFoldDB" id="A0A212EK95"/>
<dbReference type="Gene3D" id="1.10.506.10">
    <property type="entry name" value="GTPase Activation - p120gap, domain 1"/>
    <property type="match status" value="2"/>
</dbReference>
<dbReference type="InterPro" id="IPR014756">
    <property type="entry name" value="Ig_E-set"/>
</dbReference>
<gene>
    <name evidence="5" type="ORF">KGM_214266</name>
</gene>
<accession>A0A212EK95</accession>
<keyword evidence="1" id="KW-1133">Transmembrane helix</keyword>
<evidence type="ECO:0000259" key="2">
    <source>
        <dbReference type="Pfam" id="PF01833"/>
    </source>
</evidence>
<dbReference type="InterPro" id="IPR013548">
    <property type="entry name" value="Plexin_cytoplasmic_RasGAP_dom"/>
</dbReference>
<dbReference type="InParanoid" id="A0A212EK95"/>
<dbReference type="GO" id="GO:0008360">
    <property type="term" value="P:regulation of cell shape"/>
    <property type="evidence" value="ECO:0007669"/>
    <property type="project" value="TreeGrafter"/>
</dbReference>
<dbReference type="CDD" id="cd00603">
    <property type="entry name" value="IPT_PCSR"/>
    <property type="match status" value="1"/>
</dbReference>
<dbReference type="GO" id="GO:0017154">
    <property type="term" value="F:semaphorin receptor activity"/>
    <property type="evidence" value="ECO:0007669"/>
    <property type="project" value="InterPro"/>
</dbReference>
<dbReference type="PANTHER" id="PTHR22625:SF44">
    <property type="entry name" value="PLEXIN-B"/>
    <property type="match status" value="1"/>
</dbReference>
<dbReference type="Pfam" id="PF08337">
    <property type="entry name" value="Plexin_cytopl"/>
    <property type="match status" value="2"/>
</dbReference>
<dbReference type="GO" id="GO:0030334">
    <property type="term" value="P:regulation of cell migration"/>
    <property type="evidence" value="ECO:0007669"/>
    <property type="project" value="TreeGrafter"/>
</dbReference>
<dbReference type="GO" id="GO:0007162">
    <property type="term" value="P:negative regulation of cell adhesion"/>
    <property type="evidence" value="ECO:0007669"/>
    <property type="project" value="TreeGrafter"/>
</dbReference>
<feature type="domain" description="Plexin cytoplasmic RasGAP" evidence="3">
    <location>
        <begin position="316"/>
        <end position="701"/>
    </location>
</feature>
<keyword evidence="6" id="KW-1185">Reference proteome</keyword>
<protein>
    <submittedName>
        <fullName evidence="5">Plexin B</fullName>
    </submittedName>
</protein>
<dbReference type="STRING" id="278856.A0A212EK95"/>
<dbReference type="InterPro" id="IPR013783">
    <property type="entry name" value="Ig-like_fold"/>
</dbReference>
<dbReference type="Pfam" id="PF01833">
    <property type="entry name" value="TIG"/>
    <property type="match status" value="1"/>
</dbReference>
<reference evidence="5 6" key="1">
    <citation type="journal article" date="2011" name="Cell">
        <title>The monarch butterfly genome yields insights into long-distance migration.</title>
        <authorList>
            <person name="Zhan S."/>
            <person name="Merlin C."/>
            <person name="Boore J.L."/>
            <person name="Reppert S.M."/>
        </authorList>
    </citation>
    <scope>NUCLEOTIDE SEQUENCE [LARGE SCALE GENOMIC DNA]</scope>
    <source>
        <strain evidence="5">F-2</strain>
    </source>
</reference>
<dbReference type="SUPFAM" id="SSF48350">
    <property type="entry name" value="GTPase activation domain, GAP"/>
    <property type="match status" value="1"/>
</dbReference>
<feature type="transmembrane region" description="Helical" evidence="1">
    <location>
        <begin position="141"/>
        <end position="163"/>
    </location>
</feature>
<evidence type="ECO:0000313" key="5">
    <source>
        <dbReference type="EMBL" id="OWR41913.1"/>
    </source>
</evidence>
<dbReference type="KEGG" id="dpl:KGM_214266"/>
<dbReference type="SUPFAM" id="SSF81296">
    <property type="entry name" value="E set domains"/>
    <property type="match status" value="1"/>
</dbReference>
<comment type="caution">
    <text evidence="5">The sequence shown here is derived from an EMBL/GenBank/DDBJ whole genome shotgun (WGS) entry which is preliminary data.</text>
</comment>
<dbReference type="Proteomes" id="UP000007151">
    <property type="component" value="Unassembled WGS sequence"/>
</dbReference>